<dbReference type="Proteomes" id="UP001476798">
    <property type="component" value="Unassembled WGS sequence"/>
</dbReference>
<protein>
    <submittedName>
        <fullName evidence="1">Uncharacterized protein</fullName>
    </submittedName>
</protein>
<comment type="caution">
    <text evidence="1">The sequence shown here is derived from an EMBL/GenBank/DDBJ whole genome shotgun (WGS) entry which is preliminary data.</text>
</comment>
<accession>A0ABV0P8C1</accession>
<dbReference type="EMBL" id="JAHRIO010063605">
    <property type="protein sequence ID" value="MEQ2179675.1"/>
    <property type="molecule type" value="Genomic_DNA"/>
</dbReference>
<sequence>MLVEQPTSVQWHPEFSSSQMTKRVVVSVHNTLVTQQILSKLIGHGPLKGQKLKLRRAVICHIPLCRSQTPASISNWPHLARLHLRKDGPQAPMTGINLQDKWLSEICIG</sequence>
<evidence type="ECO:0000313" key="1">
    <source>
        <dbReference type="EMBL" id="MEQ2179675.1"/>
    </source>
</evidence>
<evidence type="ECO:0000313" key="2">
    <source>
        <dbReference type="Proteomes" id="UP001476798"/>
    </source>
</evidence>
<name>A0ABV0P8C1_9TELE</name>
<proteinExistence type="predicted"/>
<reference evidence="1 2" key="1">
    <citation type="submission" date="2021-06" db="EMBL/GenBank/DDBJ databases">
        <authorList>
            <person name="Palmer J.M."/>
        </authorList>
    </citation>
    <scope>NUCLEOTIDE SEQUENCE [LARGE SCALE GENOMIC DNA]</scope>
    <source>
        <strain evidence="1 2">GA_2019</strain>
        <tissue evidence="1">Muscle</tissue>
    </source>
</reference>
<keyword evidence="2" id="KW-1185">Reference proteome</keyword>
<gene>
    <name evidence="1" type="ORF">GOODEAATRI_027586</name>
</gene>
<organism evidence="1 2">
    <name type="scientific">Goodea atripinnis</name>
    <dbReference type="NCBI Taxonomy" id="208336"/>
    <lineage>
        <taxon>Eukaryota</taxon>
        <taxon>Metazoa</taxon>
        <taxon>Chordata</taxon>
        <taxon>Craniata</taxon>
        <taxon>Vertebrata</taxon>
        <taxon>Euteleostomi</taxon>
        <taxon>Actinopterygii</taxon>
        <taxon>Neopterygii</taxon>
        <taxon>Teleostei</taxon>
        <taxon>Neoteleostei</taxon>
        <taxon>Acanthomorphata</taxon>
        <taxon>Ovalentaria</taxon>
        <taxon>Atherinomorphae</taxon>
        <taxon>Cyprinodontiformes</taxon>
        <taxon>Goodeidae</taxon>
        <taxon>Goodea</taxon>
    </lineage>
</organism>